<name>T0S682_SAPDV</name>
<accession>T0S682</accession>
<dbReference type="eggNOG" id="ENOG502SCQ7">
    <property type="taxonomic scope" value="Eukaryota"/>
</dbReference>
<dbReference type="InterPro" id="IPR046149">
    <property type="entry name" value="DUF6151"/>
</dbReference>
<gene>
    <name evidence="1" type="ORF">SDRG_01710</name>
</gene>
<sequence>MYSELLAAATVGLLGAVTLTYKRTHSPPLRAAIACACGQVQGRVDAPAATRTVCYCTDCNTFATKVSKTNAPPLDASGGTEILQLFPADITFSHGAEHLKAGILSAETATLRVFASCCGTPMYNTMQGAAFAGLLASVLQDKAMPLPPIQFRIFARSATGPVPDAPAAARVVSVRFVLNFMVRSAVYRCRASPAPVELTPRVLL</sequence>
<dbReference type="Pfam" id="PF19648">
    <property type="entry name" value="DUF6151"/>
    <property type="match status" value="1"/>
</dbReference>
<dbReference type="AlphaFoldDB" id="T0S682"/>
<organism evidence="1 2">
    <name type="scientific">Saprolegnia diclina (strain VS20)</name>
    <dbReference type="NCBI Taxonomy" id="1156394"/>
    <lineage>
        <taxon>Eukaryota</taxon>
        <taxon>Sar</taxon>
        <taxon>Stramenopiles</taxon>
        <taxon>Oomycota</taxon>
        <taxon>Saprolegniomycetes</taxon>
        <taxon>Saprolegniales</taxon>
        <taxon>Saprolegniaceae</taxon>
        <taxon>Saprolegnia</taxon>
    </lineage>
</organism>
<dbReference type="EMBL" id="JH767135">
    <property type="protein sequence ID" value="EQC40628.1"/>
    <property type="molecule type" value="Genomic_DNA"/>
</dbReference>
<keyword evidence="2" id="KW-1185">Reference proteome</keyword>
<dbReference type="VEuPathDB" id="FungiDB:SDRG_01710"/>
<dbReference type="Proteomes" id="UP000030762">
    <property type="component" value="Unassembled WGS sequence"/>
</dbReference>
<dbReference type="SUPFAM" id="SSF51316">
    <property type="entry name" value="Mss4-like"/>
    <property type="match status" value="1"/>
</dbReference>
<reference evidence="1 2" key="1">
    <citation type="submission" date="2012-04" db="EMBL/GenBank/DDBJ databases">
        <title>The Genome Sequence of Saprolegnia declina VS20.</title>
        <authorList>
            <consortium name="The Broad Institute Genome Sequencing Platform"/>
            <person name="Russ C."/>
            <person name="Nusbaum C."/>
            <person name="Tyler B."/>
            <person name="van West P."/>
            <person name="Dieguez-Uribeondo J."/>
            <person name="de Bruijn I."/>
            <person name="Tripathy S."/>
            <person name="Jiang R."/>
            <person name="Young S.K."/>
            <person name="Zeng Q."/>
            <person name="Gargeya S."/>
            <person name="Fitzgerald M."/>
            <person name="Haas B."/>
            <person name="Abouelleil A."/>
            <person name="Alvarado L."/>
            <person name="Arachchi H.M."/>
            <person name="Berlin A."/>
            <person name="Chapman S.B."/>
            <person name="Goldberg J."/>
            <person name="Griggs A."/>
            <person name="Gujja S."/>
            <person name="Hansen M."/>
            <person name="Howarth C."/>
            <person name="Imamovic A."/>
            <person name="Larimer J."/>
            <person name="McCowen C."/>
            <person name="Montmayeur A."/>
            <person name="Murphy C."/>
            <person name="Neiman D."/>
            <person name="Pearson M."/>
            <person name="Priest M."/>
            <person name="Roberts A."/>
            <person name="Saif S."/>
            <person name="Shea T."/>
            <person name="Sisk P."/>
            <person name="Sykes S."/>
            <person name="Wortman J."/>
            <person name="Nusbaum C."/>
            <person name="Birren B."/>
        </authorList>
    </citation>
    <scope>NUCLEOTIDE SEQUENCE [LARGE SCALE GENOMIC DNA]</scope>
    <source>
        <strain evidence="1 2">VS20</strain>
    </source>
</reference>
<dbReference type="GeneID" id="19942437"/>
<dbReference type="InParanoid" id="T0S682"/>
<dbReference type="InterPro" id="IPR011057">
    <property type="entry name" value="Mss4-like_sf"/>
</dbReference>
<dbReference type="OrthoDB" id="63441at2759"/>
<dbReference type="Gene3D" id="3.90.1590.10">
    <property type="entry name" value="glutathione-dependent formaldehyde- activating enzyme (gfa)"/>
    <property type="match status" value="1"/>
</dbReference>
<evidence type="ECO:0000313" key="2">
    <source>
        <dbReference type="Proteomes" id="UP000030762"/>
    </source>
</evidence>
<dbReference type="RefSeq" id="XP_008605472.1">
    <property type="nucleotide sequence ID" value="XM_008607250.1"/>
</dbReference>
<evidence type="ECO:0000313" key="1">
    <source>
        <dbReference type="EMBL" id="EQC40628.1"/>
    </source>
</evidence>
<dbReference type="OMA" id="LASCCNT"/>
<protein>
    <recommendedName>
        <fullName evidence="3">CENP-V/GFA domain-containing protein</fullName>
    </recommendedName>
</protein>
<evidence type="ECO:0008006" key="3">
    <source>
        <dbReference type="Google" id="ProtNLM"/>
    </source>
</evidence>
<proteinExistence type="predicted"/>